<protein>
    <submittedName>
        <fullName evidence="2">Predicted protein</fullName>
    </submittedName>
</protein>
<accession>E9CVE2</accession>
<dbReference type="HOGENOM" id="CLU_3087085_0_0_1"/>
<proteinExistence type="predicted"/>
<dbReference type="VEuPathDB" id="FungiDB:CPSG_01437"/>
<dbReference type="Proteomes" id="UP000002497">
    <property type="component" value="Unassembled WGS sequence"/>
</dbReference>
<keyword evidence="3" id="KW-1185">Reference proteome</keyword>
<dbReference type="AlphaFoldDB" id="E9CVE2"/>
<organism evidence="3">
    <name type="scientific">Coccidioides posadasii (strain RMSCC 757 / Silveira)</name>
    <name type="common">Valley fever fungus</name>
    <dbReference type="NCBI Taxonomy" id="443226"/>
    <lineage>
        <taxon>Eukaryota</taxon>
        <taxon>Fungi</taxon>
        <taxon>Dikarya</taxon>
        <taxon>Ascomycota</taxon>
        <taxon>Pezizomycotina</taxon>
        <taxon>Eurotiomycetes</taxon>
        <taxon>Eurotiomycetidae</taxon>
        <taxon>Onygenales</taxon>
        <taxon>Onygenaceae</taxon>
        <taxon>Coccidioides</taxon>
    </lineage>
</organism>
<reference evidence="3" key="1">
    <citation type="journal article" date="2010" name="Genome Res.">
        <title>Population genomic sequencing of Coccidioides fungi reveals recent hybridization and transposon control.</title>
        <authorList>
            <person name="Neafsey D.E."/>
            <person name="Barker B.M."/>
            <person name="Sharpton T.J."/>
            <person name="Stajich J.E."/>
            <person name="Park D.J."/>
            <person name="Whiston E."/>
            <person name="Hung C.-Y."/>
            <person name="McMahan C."/>
            <person name="White J."/>
            <person name="Sykes S."/>
            <person name="Heiman D."/>
            <person name="Young S."/>
            <person name="Zeng Q."/>
            <person name="Abouelleil A."/>
            <person name="Aftuck L."/>
            <person name="Bessette D."/>
            <person name="Brown A."/>
            <person name="FitzGerald M."/>
            <person name="Lui A."/>
            <person name="Macdonald J.P."/>
            <person name="Priest M."/>
            <person name="Orbach M.J."/>
            <person name="Galgiani J.N."/>
            <person name="Kirkland T.N."/>
            <person name="Cole G.T."/>
            <person name="Birren B.W."/>
            <person name="Henn M.R."/>
            <person name="Taylor J.W."/>
            <person name="Rounsley S.D."/>
        </authorList>
    </citation>
    <scope>NUCLEOTIDE SEQUENCE [LARGE SCALE GENOMIC DNA]</scope>
    <source>
        <strain evidence="3">RMSCC 757 / Silveira</strain>
    </source>
</reference>
<evidence type="ECO:0000256" key="1">
    <source>
        <dbReference type="SAM" id="MobiDB-lite"/>
    </source>
</evidence>
<dbReference type="EMBL" id="GL636487">
    <property type="protein sequence ID" value="EFW21280.1"/>
    <property type="molecule type" value="Genomic_DNA"/>
</dbReference>
<evidence type="ECO:0000313" key="3">
    <source>
        <dbReference type="Proteomes" id="UP000002497"/>
    </source>
</evidence>
<reference evidence="3" key="2">
    <citation type="submission" date="2010-03" db="EMBL/GenBank/DDBJ databases">
        <title>The genome sequence of Coccidioides posadasii strain Silveira.</title>
        <authorList>
            <consortium name="The Broad Institute Genome Sequencing Center for Infectious Disease"/>
            <person name="Neafsey D."/>
            <person name="Orbach M."/>
            <person name="Henn M.R."/>
            <person name="Cole G.T."/>
            <person name="Galgiani J."/>
            <person name="Gardner M.J."/>
            <person name="Kirkland T.N."/>
            <person name="Taylor J.W."/>
            <person name="Young S.K."/>
            <person name="Zeng Q."/>
            <person name="Koehrsen M."/>
            <person name="Alvarado L."/>
            <person name="Berlin A."/>
            <person name="Borenstein D."/>
            <person name="Chapman S.B."/>
            <person name="Chen Z."/>
            <person name="Engels R."/>
            <person name="Freedman E."/>
            <person name="Gellesch M."/>
            <person name="Goldberg J."/>
            <person name="Griggs A."/>
            <person name="Gujja S."/>
            <person name="Heilman E."/>
            <person name="Heiman D."/>
            <person name="Howarth C."/>
            <person name="Jen D."/>
            <person name="Larson L."/>
            <person name="Mehta T."/>
            <person name="Neiman D."/>
            <person name="Park D."/>
            <person name="Pearson M."/>
            <person name="Richards J."/>
            <person name="Roberts A."/>
            <person name="Saif S."/>
            <person name="Shea T."/>
            <person name="Shenoy N."/>
            <person name="Sisk P."/>
            <person name="Stolte C."/>
            <person name="Sykes S."/>
            <person name="Walk T."/>
            <person name="White J."/>
            <person name="Yandava C."/>
            <person name="Haas B."/>
            <person name="Nusbaum C."/>
            <person name="Birren B."/>
        </authorList>
    </citation>
    <scope>NUCLEOTIDE SEQUENCE [LARGE SCALE GENOMIC DNA]</scope>
    <source>
        <strain evidence="3">RMSCC 757 / Silveira</strain>
    </source>
</reference>
<evidence type="ECO:0000313" key="2">
    <source>
        <dbReference type="EMBL" id="EFW21280.1"/>
    </source>
</evidence>
<sequence length="52" mass="5647">MSCKRSAEPMQLRTFGANASPDQNEMRPATPVDECGLGSVMLLLSVQIRVPI</sequence>
<name>E9CVE2_COCPS</name>
<feature type="region of interest" description="Disordered" evidence="1">
    <location>
        <begin position="1"/>
        <end position="31"/>
    </location>
</feature>
<gene>
    <name evidence="2" type="ORF">CPSG_01437</name>
</gene>